<dbReference type="InterPro" id="IPR019448">
    <property type="entry name" value="NT-C2"/>
</dbReference>
<dbReference type="InterPro" id="IPR048972">
    <property type="entry name" value="PMI1_PMIR1-2_C"/>
</dbReference>
<feature type="region of interest" description="Disordered" evidence="1">
    <location>
        <begin position="495"/>
        <end position="520"/>
    </location>
</feature>
<evidence type="ECO:0000313" key="4">
    <source>
        <dbReference type="EMBL" id="KAG6413853.1"/>
    </source>
</evidence>
<dbReference type="CDD" id="cd00118">
    <property type="entry name" value="LysM"/>
    <property type="match status" value="1"/>
</dbReference>
<sequence>MQSWIYVSVENRFIIFKIAFLISGCEETMLSKADGRKKIDEVSQTGRFANDLELISKALFADRQQHRLSSSSDAYRSEAVRESPMPEHKIKAEKAKEKEKKPSIWSWKGLKAWTSGRNRRFSCHFSLLVHSIEGLPSLFDDVCLVVHWKRQDGELMTSPNIVHEGVANFEEELIHSCSVNVSRGTTKNLAKYEAKNYLLYASVYNAPELDLGKRHIDLTRLLPLTLEELEDEKSSGKWATSFRLSGKAGGATMNVSFGYIVVGNNRAPSSKNNTPGILNLRENRAMTESFVDQSHLKNDLILRRVGSLPATLDTLKQSEEDIKELHEILPMPTSELYQSVNELYQKLDEEMPNASVENKLDTDPFPSHLHSCKVNSFKPPDADEKNTETQWETGEFAVTEKGIEEFTREHMRSEEDLCKVVLASGEVTETDGIVEVTLNKEDILHPSANDTVYRKHEQSIRTCSSSKKENAVLSKESLMKELEMALSYASDLMNEELDSQEDESEAPFEDSFLKEKPPNMDDITDSVANDFLKMLNVESSPFLSSTSEPDSPRERLLREFERDALANGGILNFDIEDDPMESVSDVPTGSVWEAMSNDFYQSSILEDFRETSQMESNVSSRRASRLEDLETEALMRDWGMNEKAFQHSPSSKSDGFRNPVGLPPKDLDQQLVSEGLGPFLQTKNGGFLRSMNPALFRNAKGGGSLIMQASSPVVVPAEMGSGVMDILQGLAAMGIEKLSMQANKLMPLEDITGKTIQQIAWEAAPGLERQGLSKDEFEIMQNICNGEKRGEGTSSGQGLGKCGSTLLGADTEYVSLEDLAPSAMDKIEALSIEGLRVQSGMTDEDAPSNISTQSFGELSALKGKSVDISGTIGLDGAGGLQLLDIKDKCDNVDGLMSLSLTLDEWMKLDSGEIDDDDLVTERTSRLLAAHRATSLDLFRGKSKGEKRRGRGRKYGLLGNIFTVALMVQLHDPLRNYEPVGNPMLALIQVERVFVPPRPKIYRTVPLARNSSEEEKESRTATNENITGTQTESINREEELIPQYKINEVHVAGLKMEQGKKKLWGSQNQQQSGSRWLLGNGMGKKNKHPLMKSKAVVKNSSPASSSSTTTVQPGDTLWSISSRVHGTGAKWKDLAALNPHIRNPNVILPNETIRLR</sequence>
<gene>
    <name evidence="4" type="ORF">SASPL_126568</name>
</gene>
<dbReference type="PANTHER" id="PTHR33414:SF1">
    <property type="entry name" value="PROTEIN PLASTID MOVEMENT IMPAIRED 1-RELATED 1"/>
    <property type="match status" value="1"/>
</dbReference>
<dbReference type="PROSITE" id="PS51782">
    <property type="entry name" value="LYSM"/>
    <property type="match status" value="1"/>
</dbReference>
<feature type="region of interest" description="Disordered" evidence="1">
    <location>
        <begin position="70"/>
        <end position="95"/>
    </location>
</feature>
<keyword evidence="5" id="KW-1185">Reference proteome</keyword>
<dbReference type="PANTHER" id="PTHR33414">
    <property type="entry name" value="PROTEIN PLASTID MOVEMENT IMPAIRED 1-RELATED 1"/>
    <property type="match status" value="1"/>
</dbReference>
<evidence type="ECO:0000256" key="1">
    <source>
        <dbReference type="SAM" id="MobiDB-lite"/>
    </source>
</evidence>
<dbReference type="EMBL" id="PNBA02000009">
    <property type="protein sequence ID" value="KAG6413853.1"/>
    <property type="molecule type" value="Genomic_DNA"/>
</dbReference>
<dbReference type="Proteomes" id="UP000298416">
    <property type="component" value="Unassembled WGS sequence"/>
</dbReference>
<dbReference type="Pfam" id="PF10358">
    <property type="entry name" value="NT-C2"/>
    <property type="match status" value="1"/>
</dbReference>
<reference evidence="4" key="2">
    <citation type="submission" date="2020-08" db="EMBL/GenBank/DDBJ databases">
        <title>Plant Genome Project.</title>
        <authorList>
            <person name="Zhang R.-G."/>
        </authorList>
    </citation>
    <scope>NUCLEOTIDE SEQUENCE</scope>
    <source>
        <strain evidence="4">Huo1</strain>
        <tissue evidence="4">Leaf</tissue>
    </source>
</reference>
<proteinExistence type="predicted"/>
<dbReference type="SUPFAM" id="SSF54106">
    <property type="entry name" value="LysM domain"/>
    <property type="match status" value="1"/>
</dbReference>
<dbReference type="InterPro" id="IPR036779">
    <property type="entry name" value="LysM_dom_sf"/>
</dbReference>
<dbReference type="InterPro" id="IPR018392">
    <property type="entry name" value="LysM"/>
</dbReference>
<feature type="compositionally biased region" description="Basic and acidic residues" evidence="1">
    <location>
        <begin position="75"/>
        <end position="95"/>
    </location>
</feature>
<accession>A0A8X8XL24</accession>
<comment type="caution">
    <text evidence="4">The sequence shown here is derived from an EMBL/GenBank/DDBJ whole genome shotgun (WGS) entry which is preliminary data.</text>
</comment>
<protein>
    <submittedName>
        <fullName evidence="4">Uncharacterized protein</fullName>
    </submittedName>
</protein>
<evidence type="ECO:0000313" key="5">
    <source>
        <dbReference type="Proteomes" id="UP000298416"/>
    </source>
</evidence>
<evidence type="ECO:0000259" key="2">
    <source>
        <dbReference type="PROSITE" id="PS51782"/>
    </source>
</evidence>
<feature type="domain" description="LysM" evidence="2">
    <location>
        <begin position="1106"/>
        <end position="1154"/>
    </location>
</feature>
<evidence type="ECO:0000259" key="3">
    <source>
        <dbReference type="PROSITE" id="PS51840"/>
    </source>
</evidence>
<dbReference type="PROSITE" id="PS51840">
    <property type="entry name" value="C2_NT"/>
    <property type="match status" value="1"/>
</dbReference>
<reference evidence="4" key="1">
    <citation type="submission" date="2018-01" db="EMBL/GenBank/DDBJ databases">
        <authorList>
            <person name="Mao J.F."/>
        </authorList>
    </citation>
    <scope>NUCLEOTIDE SEQUENCE</scope>
    <source>
        <strain evidence="4">Huo1</strain>
        <tissue evidence="4">Leaf</tissue>
    </source>
</reference>
<dbReference type="SMART" id="SM00257">
    <property type="entry name" value="LysM"/>
    <property type="match status" value="1"/>
</dbReference>
<dbReference type="AlphaFoldDB" id="A0A8X8XL24"/>
<dbReference type="InterPro" id="IPR039614">
    <property type="entry name" value="PMI1-like"/>
</dbReference>
<dbReference type="Gene3D" id="3.10.350.10">
    <property type="entry name" value="LysM domain"/>
    <property type="match status" value="1"/>
</dbReference>
<dbReference type="Pfam" id="PF21745">
    <property type="entry name" value="PMI1_PMIR1-2_C"/>
    <property type="match status" value="1"/>
</dbReference>
<name>A0A8X8XL24_SALSN</name>
<dbReference type="Pfam" id="PF01476">
    <property type="entry name" value="LysM"/>
    <property type="match status" value="1"/>
</dbReference>
<organism evidence="4">
    <name type="scientific">Salvia splendens</name>
    <name type="common">Scarlet sage</name>
    <dbReference type="NCBI Taxonomy" id="180675"/>
    <lineage>
        <taxon>Eukaryota</taxon>
        <taxon>Viridiplantae</taxon>
        <taxon>Streptophyta</taxon>
        <taxon>Embryophyta</taxon>
        <taxon>Tracheophyta</taxon>
        <taxon>Spermatophyta</taxon>
        <taxon>Magnoliopsida</taxon>
        <taxon>eudicotyledons</taxon>
        <taxon>Gunneridae</taxon>
        <taxon>Pentapetalae</taxon>
        <taxon>asterids</taxon>
        <taxon>lamiids</taxon>
        <taxon>Lamiales</taxon>
        <taxon>Lamiaceae</taxon>
        <taxon>Nepetoideae</taxon>
        <taxon>Mentheae</taxon>
        <taxon>Salviinae</taxon>
        <taxon>Salvia</taxon>
        <taxon>Salvia subgen. Calosphace</taxon>
        <taxon>core Calosphace</taxon>
    </lineage>
</organism>
<feature type="compositionally biased region" description="Acidic residues" evidence="1">
    <location>
        <begin position="495"/>
        <end position="508"/>
    </location>
</feature>
<feature type="domain" description="C2 NT-type" evidence="3">
    <location>
        <begin position="113"/>
        <end position="261"/>
    </location>
</feature>